<dbReference type="PANTHER" id="PTHR33861:SF5">
    <property type="entry name" value="GAMMA-TUBULIN COMPLEX COMPONENT"/>
    <property type="match status" value="1"/>
</dbReference>
<reference evidence="2 3" key="2">
    <citation type="submission" date="2018-11" db="EMBL/GenBank/DDBJ databases">
        <authorList>
            <consortium name="Pathogen Informatics"/>
        </authorList>
    </citation>
    <scope>NUCLEOTIDE SEQUENCE [LARGE SCALE GENOMIC DNA]</scope>
</reference>
<dbReference type="Pfam" id="PF15189">
    <property type="entry name" value="MEIOC"/>
    <property type="match status" value="1"/>
</dbReference>
<dbReference type="GO" id="GO:0005634">
    <property type="term" value="C:nucleus"/>
    <property type="evidence" value="ECO:0007669"/>
    <property type="project" value="TreeGrafter"/>
</dbReference>
<feature type="region of interest" description="Disordered" evidence="1">
    <location>
        <begin position="315"/>
        <end position="338"/>
    </location>
</feature>
<evidence type="ECO:0000313" key="4">
    <source>
        <dbReference type="WBParaSite" id="SBAD_0000639001-mRNA-1"/>
    </source>
</evidence>
<dbReference type="PANTHER" id="PTHR33861">
    <property type="entry name" value="PROTEIN CBG18333"/>
    <property type="match status" value="1"/>
</dbReference>
<sequence length="660" mass="72116">MAYILVFRGYSSVNSAEGFTDDESDESPCLLNALSDYDCNTGDRSSVSYGSFGEQSFKGELLNCSQLSLCDASTSAATRANVSPKGTMTCLFYDRSEAVDFDCNSLHDRQSSKSDTGSSCSPAAVDNASSPLVYPVIEQLLNLHVSPSNDRSAVARPTTEHHCSDRMVSGFDGNIISRNGNDSRAPGHGSTRNRIGDFGGGIFLTDPFNSAPSAHLFSGNSGASSDLVSPDQHHQYCTKSTRDSGTDRSLCCWINSTDNNSGCANDRFVSLKYANSLSGMQDHQQQCWSTETMSQAGTLDFTAYSSSLASSGSSPPSSYSNMARVPLQPQPSHQPHVSYFAPPVDSAATFVDCSSPWSSSYIPTTSPDFELTDGRGDGFQRRPLLSPSYGPCGAHTFYNYLSPAATAPLPMNHGSHGCYYMNQPPLPATAYPVFVPQMRPSQAASNLIAKEILRDALLHGASPIPPMAAAPTFASFPLEFPSQMNLLHGFPAAYMIAPRFLRKSGPAFELHIRLGECLEQYRLLERDRKKTEADLARHNLGKKISSSNNIPIPRLLPNPSRVDRLVVDYFREHARVQTLIEKMEWLRSESLSEKVHSAMKTWFHSLKAVQSSRIQERYAGSSGSTTVAYVHRADRQNCLIMCFSDYAEEGIDRGPLQFPQ</sequence>
<gene>
    <name evidence="2" type="ORF">SBAD_LOCUS6152</name>
</gene>
<dbReference type="EMBL" id="UZAM01009527">
    <property type="protein sequence ID" value="VDP09374.1"/>
    <property type="molecule type" value="Genomic_DNA"/>
</dbReference>
<evidence type="ECO:0000313" key="2">
    <source>
        <dbReference type="EMBL" id="VDP09374.1"/>
    </source>
</evidence>
<proteinExistence type="predicted"/>
<name>A0A183IRA5_9BILA</name>
<dbReference type="GO" id="GO:0007141">
    <property type="term" value="P:male meiosis I"/>
    <property type="evidence" value="ECO:0007669"/>
    <property type="project" value="TreeGrafter"/>
</dbReference>
<dbReference type="WBParaSite" id="SBAD_0000639001-mRNA-1">
    <property type="protein sequence ID" value="SBAD_0000639001-mRNA-1"/>
    <property type="gene ID" value="SBAD_0000639001"/>
</dbReference>
<protein>
    <submittedName>
        <fullName evidence="4">PUM-HD domain-containing protein</fullName>
    </submittedName>
</protein>
<dbReference type="GO" id="GO:0005737">
    <property type="term" value="C:cytoplasm"/>
    <property type="evidence" value="ECO:0007669"/>
    <property type="project" value="TreeGrafter"/>
</dbReference>
<reference evidence="4" key="1">
    <citation type="submission" date="2016-06" db="UniProtKB">
        <authorList>
            <consortium name="WormBaseParasite"/>
        </authorList>
    </citation>
    <scope>IDENTIFICATION</scope>
</reference>
<dbReference type="GO" id="GO:0007144">
    <property type="term" value="P:female meiosis I"/>
    <property type="evidence" value="ECO:0007669"/>
    <property type="project" value="TreeGrafter"/>
</dbReference>
<dbReference type="InterPro" id="IPR027963">
    <property type="entry name" value="MEIOC"/>
</dbReference>
<dbReference type="OrthoDB" id="5978002at2759"/>
<evidence type="ECO:0000313" key="3">
    <source>
        <dbReference type="Proteomes" id="UP000270296"/>
    </source>
</evidence>
<evidence type="ECO:0000256" key="1">
    <source>
        <dbReference type="SAM" id="MobiDB-lite"/>
    </source>
</evidence>
<dbReference type="GO" id="GO:0048255">
    <property type="term" value="P:mRNA stabilization"/>
    <property type="evidence" value="ECO:0007669"/>
    <property type="project" value="TreeGrafter"/>
</dbReference>
<accession>A0A183IRA5</accession>
<organism evidence="4">
    <name type="scientific">Soboliphyme baturini</name>
    <dbReference type="NCBI Taxonomy" id="241478"/>
    <lineage>
        <taxon>Eukaryota</taxon>
        <taxon>Metazoa</taxon>
        <taxon>Ecdysozoa</taxon>
        <taxon>Nematoda</taxon>
        <taxon>Enoplea</taxon>
        <taxon>Dorylaimia</taxon>
        <taxon>Dioctophymatida</taxon>
        <taxon>Dioctophymatoidea</taxon>
        <taxon>Soboliphymatidae</taxon>
        <taxon>Soboliphyme</taxon>
    </lineage>
</organism>
<dbReference type="AlphaFoldDB" id="A0A183IRA5"/>
<dbReference type="Proteomes" id="UP000270296">
    <property type="component" value="Unassembled WGS sequence"/>
</dbReference>
<keyword evidence="3" id="KW-1185">Reference proteome</keyword>